<sequence>MTVGSMRIRAGIAVLLASASVAAAFPAQAAPGTDATITRTRFGIPHIKAKTFAGLGYGAAYAQAQDNICLLADAYMSVAGERSRFFGPDGAATIGVWPGKNIDNDVFYRTVLDDAALTAGFRRLAPDSRAVIDGWVAGYNRFLKDRAGRLPAACANQPWVRDITRLDVLRWANAFQLFASSAGLSVQIAQTRPPGTEPAKAAPATGAVASGEIMLGSNGWAFGGDATANGRGLVVGNPHFPWIGPNRFYQMHMTIAGKFDVAGAGIMGQPYIGIGFNKDVAWTHTVDTAVHMTLARLTLDPADPTVYLVDGKRMPMIRRQLSIPVKDGAPIVRTVYASRHGPIVSIPGTPYAWTRETAWAVRDANHNNMRAADNYLAFGRARTVDDLRAALTQHMGSGFINTIAADRGGASMFADITPAPNLSAERFAECGKRGDKLPNLYSRMYELDGSRSSCDWASDSAAPAPGLLPGREMVVQLRRDYVQNSNDSYRWTNPALPPVERAPMLGTDPGPLPDMRTRSGVQAIRAMLAAGKVDIDRGAAAMLSNKVFVADLVLGDLLQLCKRSGAPADACAALAKWDGKMEVDSRGGMLFSAFWMRVTNSGRNIWKTPFDPKDIVGTPASLDITGAAGDALLADLTAAAGLFKLLGVPLDAPLGQIQFAERGAERIPVSGGAWGGVLNWMGGLPTKGGFNVIHGSSYIQSVTFDDKGPVAKSILTYSQSSDPASPHHADQTREFAKKQLHRFPFTDAEIAADAIGQPLKLGK</sequence>
<comment type="similarity">
    <text evidence="1">Belongs to the peptidase S45 family.</text>
</comment>
<dbReference type="Proteomes" id="UP001139451">
    <property type="component" value="Unassembled WGS sequence"/>
</dbReference>
<comment type="caution">
    <text evidence="6">The sequence shown here is derived from an EMBL/GenBank/DDBJ whole genome shotgun (WGS) entry which is preliminary data.</text>
</comment>
<keyword evidence="2 5" id="KW-0732">Signal</keyword>
<keyword evidence="4" id="KW-0865">Zymogen</keyword>
<dbReference type="InterPro" id="IPR002692">
    <property type="entry name" value="S45"/>
</dbReference>
<dbReference type="RefSeq" id="WP_254292680.1">
    <property type="nucleotide sequence ID" value="NZ_JAMLDX010000005.1"/>
</dbReference>
<dbReference type="Gene3D" id="1.10.1400.10">
    <property type="match status" value="1"/>
</dbReference>
<evidence type="ECO:0000313" key="7">
    <source>
        <dbReference type="Proteomes" id="UP001139451"/>
    </source>
</evidence>
<protein>
    <submittedName>
        <fullName evidence="6">Penicillin acylase family protein</fullName>
    </submittedName>
</protein>
<keyword evidence="3" id="KW-0378">Hydrolase</keyword>
<dbReference type="InterPro" id="IPR023343">
    <property type="entry name" value="Penicillin_amidase_dom1"/>
</dbReference>
<dbReference type="InterPro" id="IPR029055">
    <property type="entry name" value="Ntn_hydrolases_N"/>
</dbReference>
<dbReference type="Gene3D" id="2.30.120.10">
    <property type="match status" value="1"/>
</dbReference>
<dbReference type="Gene3D" id="1.10.439.10">
    <property type="entry name" value="Penicillin Amidohydrolase, domain 1"/>
    <property type="match status" value="1"/>
</dbReference>
<dbReference type="Gene3D" id="3.60.20.10">
    <property type="entry name" value="Glutamine Phosphoribosylpyrophosphate, subunit 1, domain 1"/>
    <property type="match status" value="1"/>
</dbReference>
<reference evidence="6" key="1">
    <citation type="submission" date="2022-05" db="EMBL/GenBank/DDBJ databases">
        <title>Sphingomonas sp. strain MG17 Genome sequencing and assembly.</title>
        <authorList>
            <person name="Kim I."/>
        </authorList>
    </citation>
    <scope>NUCLEOTIDE SEQUENCE</scope>
    <source>
        <strain evidence="6">MG17</strain>
    </source>
</reference>
<evidence type="ECO:0000313" key="6">
    <source>
        <dbReference type="EMBL" id="MCP3730553.1"/>
    </source>
</evidence>
<dbReference type="GO" id="GO:0017000">
    <property type="term" value="P:antibiotic biosynthetic process"/>
    <property type="evidence" value="ECO:0007669"/>
    <property type="project" value="InterPro"/>
</dbReference>
<evidence type="ECO:0000256" key="5">
    <source>
        <dbReference type="SAM" id="SignalP"/>
    </source>
</evidence>
<dbReference type="AlphaFoldDB" id="A0A9X2HGU9"/>
<dbReference type="InterPro" id="IPR043146">
    <property type="entry name" value="Penicillin_amidase_N_B-knob"/>
</dbReference>
<dbReference type="InterPro" id="IPR043147">
    <property type="entry name" value="Penicillin_amidase_A-knob"/>
</dbReference>
<feature type="chain" id="PRO_5040824935" evidence="5">
    <location>
        <begin position="30"/>
        <end position="763"/>
    </location>
</feature>
<evidence type="ECO:0000256" key="4">
    <source>
        <dbReference type="ARBA" id="ARBA00023145"/>
    </source>
</evidence>
<proteinExistence type="inferred from homology"/>
<evidence type="ECO:0000256" key="2">
    <source>
        <dbReference type="ARBA" id="ARBA00022729"/>
    </source>
</evidence>
<evidence type="ECO:0000256" key="3">
    <source>
        <dbReference type="ARBA" id="ARBA00022801"/>
    </source>
</evidence>
<evidence type="ECO:0000256" key="1">
    <source>
        <dbReference type="ARBA" id="ARBA00006586"/>
    </source>
</evidence>
<dbReference type="SUPFAM" id="SSF56235">
    <property type="entry name" value="N-terminal nucleophile aminohydrolases (Ntn hydrolases)"/>
    <property type="match status" value="1"/>
</dbReference>
<accession>A0A9X2HGU9</accession>
<name>A0A9X2HGU9_9SPHN</name>
<dbReference type="PANTHER" id="PTHR34218:SF3">
    <property type="entry name" value="ACYL-HOMOSERINE LACTONE ACYLASE PVDQ"/>
    <property type="match status" value="1"/>
</dbReference>
<dbReference type="PANTHER" id="PTHR34218">
    <property type="entry name" value="PEPTIDASE S45 PENICILLIN AMIDASE"/>
    <property type="match status" value="1"/>
</dbReference>
<dbReference type="EMBL" id="JAMLDX010000005">
    <property type="protein sequence ID" value="MCP3730553.1"/>
    <property type="molecule type" value="Genomic_DNA"/>
</dbReference>
<keyword evidence="7" id="KW-1185">Reference proteome</keyword>
<dbReference type="GO" id="GO:0016811">
    <property type="term" value="F:hydrolase activity, acting on carbon-nitrogen (but not peptide) bonds, in linear amides"/>
    <property type="evidence" value="ECO:0007669"/>
    <property type="project" value="InterPro"/>
</dbReference>
<feature type="signal peptide" evidence="5">
    <location>
        <begin position="1"/>
        <end position="29"/>
    </location>
</feature>
<dbReference type="Pfam" id="PF01804">
    <property type="entry name" value="Penicil_amidase"/>
    <property type="match status" value="1"/>
</dbReference>
<organism evidence="6 7">
    <name type="scientific">Sphingomonas tagetis</name>
    <dbReference type="NCBI Taxonomy" id="2949092"/>
    <lineage>
        <taxon>Bacteria</taxon>
        <taxon>Pseudomonadati</taxon>
        <taxon>Pseudomonadota</taxon>
        <taxon>Alphaproteobacteria</taxon>
        <taxon>Sphingomonadales</taxon>
        <taxon>Sphingomonadaceae</taxon>
        <taxon>Sphingomonas</taxon>
    </lineage>
</organism>
<gene>
    <name evidence="6" type="ORF">M9978_08950</name>
</gene>